<feature type="region of interest" description="Disordered" evidence="2">
    <location>
        <begin position="31"/>
        <end position="50"/>
    </location>
</feature>
<geneLocation type="plasmid" evidence="3 4">
    <name>pTGRD1</name>
</geneLocation>
<dbReference type="Proteomes" id="UP000001691">
    <property type="component" value="Plasmid pTGRD1"/>
</dbReference>
<keyword evidence="1" id="KW-0175">Coiled coil</keyword>
<feature type="coiled-coil region" evidence="1">
    <location>
        <begin position="346"/>
        <end position="413"/>
    </location>
</feature>
<dbReference type="EMBL" id="AP009511">
    <property type="protein sequence ID" value="BAG14249.1"/>
    <property type="molecule type" value="Genomic_DNA"/>
</dbReference>
<dbReference type="KEGG" id="rsd:TGRD_P1-5"/>
<feature type="region of interest" description="Disordered" evidence="2">
    <location>
        <begin position="140"/>
        <end position="208"/>
    </location>
</feature>
<evidence type="ECO:0000256" key="1">
    <source>
        <dbReference type="SAM" id="Coils"/>
    </source>
</evidence>
<feature type="compositionally biased region" description="Pro residues" evidence="2">
    <location>
        <begin position="140"/>
        <end position="206"/>
    </location>
</feature>
<feature type="region of interest" description="Disordered" evidence="2">
    <location>
        <begin position="64"/>
        <end position="92"/>
    </location>
</feature>
<dbReference type="PROSITE" id="PS51257">
    <property type="entry name" value="PROKAR_LIPOPROTEIN"/>
    <property type="match status" value="1"/>
</dbReference>
<evidence type="ECO:0000313" key="4">
    <source>
        <dbReference type="Proteomes" id="UP000001691"/>
    </source>
</evidence>
<feature type="compositionally biased region" description="Polar residues" evidence="2">
    <location>
        <begin position="31"/>
        <end position="41"/>
    </location>
</feature>
<dbReference type="HOGENOM" id="CLU_663823_0_0_0"/>
<evidence type="ECO:0000256" key="2">
    <source>
        <dbReference type="SAM" id="MobiDB-lite"/>
    </source>
</evidence>
<dbReference type="AlphaFoldDB" id="B1H0S2"/>
<proteinExistence type="predicted"/>
<name>B1H0S2_ENDTX</name>
<organism evidence="3 4">
    <name type="scientific">Endomicrobium trichonymphae</name>
    <dbReference type="NCBI Taxonomy" id="1408204"/>
    <lineage>
        <taxon>Bacteria</taxon>
        <taxon>Pseudomonadati</taxon>
        <taxon>Elusimicrobiota</taxon>
        <taxon>Endomicrobiia</taxon>
        <taxon>Endomicrobiales</taxon>
        <taxon>Endomicrobiaceae</taxon>
        <taxon>Candidatus Endomicrobiellum</taxon>
    </lineage>
</organism>
<keyword evidence="3" id="KW-0614">Plasmid</keyword>
<sequence>MKFKKALCVYLTIVLFLTGCENLKSRIRGNQNTDASADQQTGNIIKSGNNGIIEKEETKELDGKSFGLDANGNGSSLQGENTEKETPSEEPELMWQDKAKKYAGDAGHFLYEHKGKIAFAVVVVAGVYWFGIRPINGLPAQPPSQPPAQPPSQPPAQPPSQPPAQPPSQPPAQPPSQPPAQPPSQPPAQPPSQPPAQPPSQPPAQPLLPVQPLLHVRPEVLQLRQEQALQQYQQQQHEIEELFVPDAVDLFAALGADMTVLDVMLSELRSQITQLYRLQVRQLQEQLRLQEPQAQEQLLQRQLQERLILAQERQDLLQLRINNLRRHFRQYQAMPFLQIEYLEYQHRLTQQLLQQAQQQVQQRQEQQLAELAEQAQQVQQRQEQQLAELAEQAQQLAEQEQQQEQQLAELAEKL</sequence>
<reference evidence="3 4" key="1">
    <citation type="journal article" date="2008" name="Proc. Natl. Acad. Sci. U.S.A.">
        <title>Complete genome of the uncultured termite group 1 bacteria in a single host protist cell.</title>
        <authorList>
            <person name="Hongoh Y."/>
            <person name="Sharma V.K."/>
            <person name="Prakash T."/>
            <person name="Noda S."/>
            <person name="Taylor T.D."/>
            <person name="Kudo T."/>
            <person name="Sakaki Y."/>
            <person name="Toyoda A."/>
            <person name="Hattori M."/>
            <person name="Ohkuma M."/>
        </authorList>
    </citation>
    <scope>NUCLEOTIDE SEQUENCE [LARGE SCALE GENOMIC DNA]</scope>
    <source>
        <strain evidence="3 4">Rs-D17 genomovar Ri2008</strain>
    </source>
</reference>
<evidence type="ECO:0000313" key="3">
    <source>
        <dbReference type="EMBL" id="BAG14249.1"/>
    </source>
</evidence>
<protein>
    <submittedName>
        <fullName evidence="3">Uncharacterized protein</fullName>
    </submittedName>
</protein>
<gene>
    <name evidence="3" type="ordered locus">TGRD_P1-5</name>
</gene>
<accession>B1H0S2</accession>
<keyword evidence="4" id="KW-1185">Reference proteome</keyword>